<evidence type="ECO:0000313" key="2">
    <source>
        <dbReference type="Proteomes" id="UP000321083"/>
    </source>
</evidence>
<comment type="caution">
    <text evidence="1">The sequence shown here is derived from an EMBL/GenBank/DDBJ whole genome shotgun (WGS) entry which is preliminary data.</text>
</comment>
<gene>
    <name evidence="1" type="ORF">E3A20_15920</name>
</gene>
<reference evidence="1 2" key="1">
    <citation type="submission" date="2019-08" db="EMBL/GenBank/DDBJ databases">
        <title>100 year-old enigma solved: identification of Planctomyces bekefii, the type genus and species of the phylum Planctomycetes.</title>
        <authorList>
            <person name="Svetlana D.N."/>
            <person name="Overmann J."/>
        </authorList>
    </citation>
    <scope>NUCLEOTIDE SEQUENCE [LARGE SCALE GENOMIC DNA]</scope>
    <source>
        <strain evidence="1">Phe10_nw2017</strain>
    </source>
</reference>
<feature type="non-terminal residue" evidence="1">
    <location>
        <position position="27"/>
    </location>
</feature>
<protein>
    <submittedName>
        <fullName evidence="1">Uncharacterized protein</fullName>
    </submittedName>
</protein>
<dbReference type="EMBL" id="SRHE01000324">
    <property type="protein sequence ID" value="TWW09278.1"/>
    <property type="molecule type" value="Genomic_DNA"/>
</dbReference>
<sequence length="27" mass="3202">MYFFRDGHRVAQIINRRAKSYNAQSAT</sequence>
<proteinExistence type="predicted"/>
<accession>A0A5C6M3U9</accession>
<dbReference type="AlphaFoldDB" id="A0A5C6M3U9"/>
<dbReference type="Proteomes" id="UP000321083">
    <property type="component" value="Unassembled WGS sequence"/>
</dbReference>
<organism evidence="1 2">
    <name type="scientific">Planctomyces bekefii</name>
    <dbReference type="NCBI Taxonomy" id="1653850"/>
    <lineage>
        <taxon>Bacteria</taxon>
        <taxon>Pseudomonadati</taxon>
        <taxon>Planctomycetota</taxon>
        <taxon>Planctomycetia</taxon>
        <taxon>Planctomycetales</taxon>
        <taxon>Planctomycetaceae</taxon>
        <taxon>Planctomyces</taxon>
    </lineage>
</organism>
<reference evidence="1 2" key="2">
    <citation type="submission" date="2019-08" db="EMBL/GenBank/DDBJ databases">
        <authorList>
            <person name="Henke P."/>
        </authorList>
    </citation>
    <scope>NUCLEOTIDE SEQUENCE [LARGE SCALE GENOMIC DNA]</scope>
    <source>
        <strain evidence="1">Phe10_nw2017</strain>
    </source>
</reference>
<evidence type="ECO:0000313" key="1">
    <source>
        <dbReference type="EMBL" id="TWW09278.1"/>
    </source>
</evidence>
<name>A0A5C6M3U9_9PLAN</name>
<keyword evidence="2" id="KW-1185">Reference proteome</keyword>